<gene>
    <name evidence="5" type="ORF">GZH47_17395</name>
</gene>
<sequence length="311" mass="35393">MTATIPIGLQQLAPYVRYVHYNEGDEHYRVPRRVIYDYEFIYIVRGSALFTLGDEEVPLQAGDLHIIPPLTVNACRVPAGGSFAYYACHFDLAYMGRELDFPDDIYVQVDYANLPEVPVQEELLERPLQTIADFELPPFYSTVASHRFGERFADLLALFEREPFGFQARMRACLLDVIGLLLEETHTAEGIRQDSPHKAMITEMIALMHGPGLQGEVDLEPIVGRYGMTLKYARTLFKQATGLSWTRYLTRLRMERAKMLLRQGGLSVGEIAERCGYADLHYFSRLFKKLEGLPPRAYADSLRSVAQPMGE</sequence>
<dbReference type="PANTHER" id="PTHR43280">
    <property type="entry name" value="ARAC-FAMILY TRANSCRIPTIONAL REGULATOR"/>
    <property type="match status" value="1"/>
</dbReference>
<evidence type="ECO:0000313" key="6">
    <source>
        <dbReference type="Proteomes" id="UP000479114"/>
    </source>
</evidence>
<keyword evidence="3" id="KW-0804">Transcription</keyword>
<dbReference type="InterPro" id="IPR018060">
    <property type="entry name" value="HTH_AraC"/>
</dbReference>
<evidence type="ECO:0000256" key="2">
    <source>
        <dbReference type="ARBA" id="ARBA00023125"/>
    </source>
</evidence>
<dbReference type="KEGG" id="prz:GZH47_17395"/>
<dbReference type="InterPro" id="IPR020449">
    <property type="entry name" value="Tscrpt_reg_AraC-type_HTH"/>
</dbReference>
<dbReference type="SMART" id="SM00342">
    <property type="entry name" value="HTH_ARAC"/>
    <property type="match status" value="1"/>
</dbReference>
<accession>A0A6C0P1S5</accession>
<dbReference type="InterPro" id="IPR018062">
    <property type="entry name" value="HTH_AraC-typ_CS"/>
</dbReference>
<dbReference type="InterPro" id="IPR003313">
    <property type="entry name" value="AraC-bd"/>
</dbReference>
<name>A0A6C0P1S5_9BACL</name>
<dbReference type="RefSeq" id="WP_162642037.1">
    <property type="nucleotide sequence ID" value="NZ_CP048286.1"/>
</dbReference>
<dbReference type="Proteomes" id="UP000479114">
    <property type="component" value="Chromosome"/>
</dbReference>
<evidence type="ECO:0000259" key="4">
    <source>
        <dbReference type="PROSITE" id="PS01124"/>
    </source>
</evidence>
<feature type="domain" description="HTH araC/xylS-type" evidence="4">
    <location>
        <begin position="202"/>
        <end position="301"/>
    </location>
</feature>
<protein>
    <submittedName>
        <fullName evidence="5">AraC family transcriptional regulator</fullName>
    </submittedName>
</protein>
<reference evidence="5 6" key="1">
    <citation type="submission" date="2020-02" db="EMBL/GenBank/DDBJ databases">
        <title>Paenibacillus sp. nov., isolated from rhizosphere soil of tomato.</title>
        <authorList>
            <person name="Weon H.-Y."/>
            <person name="Lee S.A."/>
        </authorList>
    </citation>
    <scope>NUCLEOTIDE SEQUENCE [LARGE SCALE GENOMIC DNA]</scope>
    <source>
        <strain evidence="5 6">14171R-81</strain>
    </source>
</reference>
<keyword evidence="2" id="KW-0238">DNA-binding</keyword>
<keyword evidence="6" id="KW-1185">Reference proteome</keyword>
<dbReference type="EMBL" id="CP048286">
    <property type="protein sequence ID" value="QHW32407.1"/>
    <property type="molecule type" value="Genomic_DNA"/>
</dbReference>
<dbReference type="SUPFAM" id="SSF46689">
    <property type="entry name" value="Homeodomain-like"/>
    <property type="match status" value="1"/>
</dbReference>
<dbReference type="SUPFAM" id="SSF51215">
    <property type="entry name" value="Regulatory protein AraC"/>
    <property type="match status" value="1"/>
</dbReference>
<dbReference type="Pfam" id="PF12833">
    <property type="entry name" value="HTH_18"/>
    <property type="match status" value="1"/>
</dbReference>
<dbReference type="Pfam" id="PF02311">
    <property type="entry name" value="AraC_binding"/>
    <property type="match status" value="1"/>
</dbReference>
<dbReference type="GO" id="GO:0043565">
    <property type="term" value="F:sequence-specific DNA binding"/>
    <property type="evidence" value="ECO:0007669"/>
    <property type="project" value="InterPro"/>
</dbReference>
<evidence type="ECO:0000313" key="5">
    <source>
        <dbReference type="EMBL" id="QHW32407.1"/>
    </source>
</evidence>
<dbReference type="Gene3D" id="2.60.120.10">
    <property type="entry name" value="Jelly Rolls"/>
    <property type="match status" value="1"/>
</dbReference>
<dbReference type="AlphaFoldDB" id="A0A6C0P1S5"/>
<proteinExistence type="predicted"/>
<evidence type="ECO:0000256" key="3">
    <source>
        <dbReference type="ARBA" id="ARBA00023163"/>
    </source>
</evidence>
<dbReference type="Gene3D" id="1.10.10.60">
    <property type="entry name" value="Homeodomain-like"/>
    <property type="match status" value="2"/>
</dbReference>
<keyword evidence="1" id="KW-0805">Transcription regulation</keyword>
<evidence type="ECO:0000256" key="1">
    <source>
        <dbReference type="ARBA" id="ARBA00023015"/>
    </source>
</evidence>
<dbReference type="PROSITE" id="PS00041">
    <property type="entry name" value="HTH_ARAC_FAMILY_1"/>
    <property type="match status" value="1"/>
</dbReference>
<dbReference type="PRINTS" id="PR00032">
    <property type="entry name" value="HTHARAC"/>
</dbReference>
<dbReference type="GO" id="GO:0003700">
    <property type="term" value="F:DNA-binding transcription factor activity"/>
    <property type="evidence" value="ECO:0007669"/>
    <property type="project" value="InterPro"/>
</dbReference>
<dbReference type="PROSITE" id="PS01124">
    <property type="entry name" value="HTH_ARAC_FAMILY_2"/>
    <property type="match status" value="1"/>
</dbReference>
<dbReference type="InterPro" id="IPR037923">
    <property type="entry name" value="HTH-like"/>
</dbReference>
<dbReference type="InterPro" id="IPR009057">
    <property type="entry name" value="Homeodomain-like_sf"/>
</dbReference>
<dbReference type="InterPro" id="IPR014710">
    <property type="entry name" value="RmlC-like_jellyroll"/>
</dbReference>
<dbReference type="PANTHER" id="PTHR43280:SF2">
    <property type="entry name" value="HTH-TYPE TRANSCRIPTIONAL REGULATOR EXSA"/>
    <property type="match status" value="1"/>
</dbReference>
<organism evidence="5 6">
    <name type="scientific">Paenibacillus rhizovicinus</name>
    <dbReference type="NCBI Taxonomy" id="2704463"/>
    <lineage>
        <taxon>Bacteria</taxon>
        <taxon>Bacillati</taxon>
        <taxon>Bacillota</taxon>
        <taxon>Bacilli</taxon>
        <taxon>Bacillales</taxon>
        <taxon>Paenibacillaceae</taxon>
        <taxon>Paenibacillus</taxon>
    </lineage>
</organism>